<dbReference type="GO" id="GO:0043531">
    <property type="term" value="F:ADP binding"/>
    <property type="evidence" value="ECO:0007669"/>
    <property type="project" value="InterPro"/>
</dbReference>
<dbReference type="PANTHER" id="PTHR46082:SF6">
    <property type="entry name" value="AAA+ ATPASE DOMAIN-CONTAINING PROTEIN-RELATED"/>
    <property type="match status" value="1"/>
</dbReference>
<dbReference type="PANTHER" id="PTHR46082">
    <property type="entry name" value="ATP/GTP-BINDING PROTEIN-RELATED"/>
    <property type="match status" value="1"/>
</dbReference>
<dbReference type="Pfam" id="PF13374">
    <property type="entry name" value="TPR_10"/>
    <property type="match status" value="2"/>
</dbReference>
<dbReference type="Gene3D" id="3.40.50.300">
    <property type="entry name" value="P-loop containing nucleotide triphosphate hydrolases"/>
    <property type="match status" value="1"/>
</dbReference>
<gene>
    <name evidence="1" type="ORF">KCH_72850</name>
</gene>
<accession>A0A066YID9</accession>
<dbReference type="SUPFAM" id="SSF48452">
    <property type="entry name" value="TPR-like"/>
    <property type="match status" value="2"/>
</dbReference>
<proteinExistence type="predicted"/>
<dbReference type="Pfam" id="PF13424">
    <property type="entry name" value="TPR_12"/>
    <property type="match status" value="1"/>
</dbReference>
<dbReference type="Gene3D" id="1.25.40.10">
    <property type="entry name" value="Tetratricopeptide repeat domain"/>
    <property type="match status" value="2"/>
</dbReference>
<comment type="caution">
    <text evidence="1">The sequence shown here is derived from an EMBL/GenBank/DDBJ whole genome shotgun (WGS) entry which is preliminary data.</text>
</comment>
<sequence>MTGRADGQGRVYQALGDLHIVEHHHTAPDWSGPDSVRRPAVGHTPRILRDRVELMDRLRAAVEPGLGDRVYVLHGLGGTGKTAVAHALFEHVHAQRERLGLWVNASDATTLRAGMLAVAADRGAAETELVAARSGLRAGADLVWDRLDRSDRPWLLVLDNADDPAVLAEGGWLRTSPRGIVLVTTRQAATRWWPGAELCQVGVLPREDAAAVLRDLAPESGSDEDAAQVADRLGRLPLALTLAGSFLAHQVLDPWSLADYDRSLTTGEGLAALDGATGLARRDDRHLLDTTWQLSLDALAAQGLPDAGVLLRLLACWGADPLPLRLLAGADLGPDLPRTRVDPALRGLLDHSLTELDHSGVRALRTHALVLDSVARNTPAAQLDTLTAVAAARLDALVPTVARTGPHDPQLALLAPHFLALLRRAELPAVLDRAAASATRLADALFATGEYLMARDLAGGAADLAAGRLGAEHPAVLAARYRQAGALFRLGAFEASERIHRQVLTARQRLLGDDHPDTLTAAFGLSFPVLQLDRGREGVELLRHAVARRAEILGAGHPDTLLARALILEYLSVEELRAELAADDLSATCARELGTEHEVTLTARHNYAFALWQVGRHQEADELVAGVLADHERERGPLHPFTVSVRMLYARTRFETGHQEQAVELMEAVVAGRAATLGAEHPYTARSLEVLAEFRAGRPARP</sequence>
<dbReference type="AlphaFoldDB" id="A0A066YID9"/>
<dbReference type="InterPro" id="IPR027417">
    <property type="entry name" value="P-loop_NTPase"/>
</dbReference>
<evidence type="ECO:0000313" key="1">
    <source>
        <dbReference type="EMBL" id="KDN80932.1"/>
    </source>
</evidence>
<dbReference type="SUPFAM" id="SSF52540">
    <property type="entry name" value="P-loop containing nucleoside triphosphate hydrolases"/>
    <property type="match status" value="1"/>
</dbReference>
<dbReference type="eggNOG" id="COG0457">
    <property type="taxonomic scope" value="Bacteria"/>
</dbReference>
<dbReference type="EMBL" id="JNBY01000158">
    <property type="protein sequence ID" value="KDN80932.1"/>
    <property type="molecule type" value="Genomic_DNA"/>
</dbReference>
<dbReference type="Proteomes" id="UP000027178">
    <property type="component" value="Unassembled WGS sequence"/>
</dbReference>
<dbReference type="PATRIC" id="fig|1348663.4.peg.7043"/>
<organism evidence="1 2">
    <name type="scientific">Kitasatospora cheerisanensis KCTC 2395</name>
    <dbReference type="NCBI Taxonomy" id="1348663"/>
    <lineage>
        <taxon>Bacteria</taxon>
        <taxon>Bacillati</taxon>
        <taxon>Actinomycetota</taxon>
        <taxon>Actinomycetes</taxon>
        <taxon>Kitasatosporales</taxon>
        <taxon>Streptomycetaceae</taxon>
        <taxon>Kitasatospora</taxon>
    </lineage>
</organism>
<keyword evidence="2" id="KW-1185">Reference proteome</keyword>
<evidence type="ECO:0000313" key="2">
    <source>
        <dbReference type="Proteomes" id="UP000027178"/>
    </source>
</evidence>
<name>A0A066YID9_9ACTN</name>
<protein>
    <submittedName>
        <fullName evidence="1">Uncharacterized protein</fullName>
    </submittedName>
</protein>
<dbReference type="InterPro" id="IPR053137">
    <property type="entry name" value="NLR-like"/>
</dbReference>
<dbReference type="PRINTS" id="PR00364">
    <property type="entry name" value="DISEASERSIST"/>
</dbReference>
<reference evidence="1 2" key="1">
    <citation type="submission" date="2014-05" db="EMBL/GenBank/DDBJ databases">
        <title>Draft Genome Sequence of Kitasatospora cheerisanensis KCTC 2395.</title>
        <authorList>
            <person name="Nam D.H."/>
        </authorList>
    </citation>
    <scope>NUCLEOTIDE SEQUENCE [LARGE SCALE GENOMIC DNA]</scope>
    <source>
        <strain evidence="1 2">KCTC 2395</strain>
    </source>
</reference>
<dbReference type="InterPro" id="IPR011990">
    <property type="entry name" value="TPR-like_helical_dom_sf"/>
</dbReference>
<dbReference type="HOGENOM" id="CLU_000288_125_8_11"/>
<dbReference type="OrthoDB" id="127785at2"/>